<evidence type="ECO:0000313" key="4">
    <source>
        <dbReference type="Proteomes" id="UP000319342"/>
    </source>
</evidence>
<dbReference type="PANTHER" id="PTHR43245">
    <property type="entry name" value="BIFUNCTIONAL POLYMYXIN RESISTANCE PROTEIN ARNA"/>
    <property type="match status" value="1"/>
</dbReference>
<dbReference type="InterPro" id="IPR050177">
    <property type="entry name" value="Lipid_A_modif_metabolic_enz"/>
</dbReference>
<accession>A0A518CVA5</accession>
<keyword evidence="4" id="KW-1185">Reference proteome</keyword>
<dbReference type="Proteomes" id="UP000319342">
    <property type="component" value="Chromosome"/>
</dbReference>
<organism evidence="3 4">
    <name type="scientific">Rohdeia mirabilis</name>
    <dbReference type="NCBI Taxonomy" id="2528008"/>
    <lineage>
        <taxon>Bacteria</taxon>
        <taxon>Pseudomonadati</taxon>
        <taxon>Planctomycetota</taxon>
        <taxon>Planctomycetia</taxon>
        <taxon>Planctomycetia incertae sedis</taxon>
        <taxon>Rohdeia</taxon>
    </lineage>
</organism>
<evidence type="ECO:0000259" key="2">
    <source>
        <dbReference type="Pfam" id="PF01370"/>
    </source>
</evidence>
<sequence length="379" mass="41335">MTSRRHFLGRTALGTTAALLAGSPLGTAASSRSSVSQEMSAAPLVAPAAVPLTILVLGGTGFIGPHQIEYALARGHRITMFNRGNDPGLYGDRVEELTGDRDVRKGTGLTSLAGERRWDVVIDNSGYVPRHVRDSVELLKDRCGRYVYTSTVAVYDFDAAPNVDRDGPLLAAPAPEVENVTWETYGPLKAECDRIVQRILGERATIVRPTYIVGPGDTTDRFTYWIERLMRGGDVVCPAYPQRRVQWIDVRDLCPFLVHLAENGTPGAFNAVGPASPVTNAEAMQGLRAFCAAPTELLWPSAGLLDELEYPTPMFDRSRGDHLAGASHAIAAGLTYRSLADTVRDTHAWWLEQSDERRARARGWPSAEAEAAVVARLRR</sequence>
<keyword evidence="1" id="KW-1133">Transmembrane helix</keyword>
<keyword evidence="1" id="KW-0812">Transmembrane</keyword>
<reference evidence="3 4" key="1">
    <citation type="submission" date="2019-02" db="EMBL/GenBank/DDBJ databases">
        <title>Deep-cultivation of Planctomycetes and their phenomic and genomic characterization uncovers novel biology.</title>
        <authorList>
            <person name="Wiegand S."/>
            <person name="Jogler M."/>
            <person name="Boedeker C."/>
            <person name="Pinto D."/>
            <person name="Vollmers J."/>
            <person name="Rivas-Marin E."/>
            <person name="Kohn T."/>
            <person name="Peeters S.H."/>
            <person name="Heuer A."/>
            <person name="Rast P."/>
            <person name="Oberbeckmann S."/>
            <person name="Bunk B."/>
            <person name="Jeske O."/>
            <person name="Meyerdierks A."/>
            <person name="Storesund J.E."/>
            <person name="Kallscheuer N."/>
            <person name="Luecker S."/>
            <person name="Lage O.M."/>
            <person name="Pohl T."/>
            <person name="Merkel B.J."/>
            <person name="Hornburger P."/>
            <person name="Mueller R.-W."/>
            <person name="Bruemmer F."/>
            <person name="Labrenz M."/>
            <person name="Spormann A.M."/>
            <person name="Op den Camp H."/>
            <person name="Overmann J."/>
            <person name="Amann R."/>
            <person name="Jetten M.S.M."/>
            <person name="Mascher T."/>
            <person name="Medema M.H."/>
            <person name="Devos D.P."/>
            <person name="Kaster A.-K."/>
            <person name="Ovreas L."/>
            <person name="Rohde M."/>
            <person name="Galperin M.Y."/>
            <person name="Jogler C."/>
        </authorList>
    </citation>
    <scope>NUCLEOTIDE SEQUENCE [LARGE SCALE GENOMIC DNA]</scope>
    <source>
        <strain evidence="3 4">Pla163</strain>
    </source>
</reference>
<name>A0A518CVA5_9BACT</name>
<dbReference type="InterPro" id="IPR006311">
    <property type="entry name" value="TAT_signal"/>
</dbReference>
<dbReference type="InterPro" id="IPR036291">
    <property type="entry name" value="NAD(P)-bd_dom_sf"/>
</dbReference>
<dbReference type="Pfam" id="PF01370">
    <property type="entry name" value="Epimerase"/>
    <property type="match status" value="1"/>
</dbReference>
<feature type="domain" description="NAD-dependent epimerase/dehydratase" evidence="2">
    <location>
        <begin position="54"/>
        <end position="270"/>
    </location>
</feature>
<evidence type="ECO:0000313" key="3">
    <source>
        <dbReference type="EMBL" id="QDU83162.1"/>
    </source>
</evidence>
<dbReference type="PROSITE" id="PS51318">
    <property type="entry name" value="TAT"/>
    <property type="match status" value="1"/>
</dbReference>
<evidence type="ECO:0000256" key="1">
    <source>
        <dbReference type="SAM" id="Phobius"/>
    </source>
</evidence>
<dbReference type="SUPFAM" id="SSF51735">
    <property type="entry name" value="NAD(P)-binding Rossmann-fold domains"/>
    <property type="match status" value="1"/>
</dbReference>
<dbReference type="PANTHER" id="PTHR43245:SF13">
    <property type="entry name" value="UDP-D-APIOSE_UDP-D-XYLOSE SYNTHASE 2"/>
    <property type="match status" value="1"/>
</dbReference>
<dbReference type="RefSeq" id="WP_419186184.1">
    <property type="nucleotide sequence ID" value="NZ_CP036290.1"/>
</dbReference>
<dbReference type="AlphaFoldDB" id="A0A518CVA5"/>
<dbReference type="InterPro" id="IPR001509">
    <property type="entry name" value="Epimerase_deHydtase"/>
</dbReference>
<proteinExistence type="predicted"/>
<feature type="transmembrane region" description="Helical" evidence="1">
    <location>
        <begin position="44"/>
        <end position="64"/>
    </location>
</feature>
<dbReference type="Gene3D" id="3.40.50.720">
    <property type="entry name" value="NAD(P)-binding Rossmann-like Domain"/>
    <property type="match status" value="1"/>
</dbReference>
<keyword evidence="1" id="KW-0472">Membrane</keyword>
<gene>
    <name evidence="3" type="ORF">Pla163_02590</name>
</gene>
<protein>
    <submittedName>
        <fullName evidence="3">NAD dependent epimerase/dehydratase family protein</fullName>
    </submittedName>
</protein>
<dbReference type="EMBL" id="CP036290">
    <property type="protein sequence ID" value="QDU83162.1"/>
    <property type="molecule type" value="Genomic_DNA"/>
</dbReference>